<feature type="domain" description="Alpha-carbonic anhydrase" evidence="10">
    <location>
        <begin position="45"/>
        <end position="294"/>
    </location>
</feature>
<dbReference type="PANTHER" id="PTHR18952:SF265">
    <property type="entry name" value="CARBONIC ANHYDRASE"/>
    <property type="match status" value="1"/>
</dbReference>
<dbReference type="SUPFAM" id="SSF51069">
    <property type="entry name" value="Carbonic anhydrase"/>
    <property type="match status" value="1"/>
</dbReference>
<dbReference type="PROSITE" id="PS00162">
    <property type="entry name" value="ALPHA_CA_1"/>
    <property type="match status" value="1"/>
</dbReference>
<dbReference type="OMA" id="VPREAQY"/>
<dbReference type="eggNOG" id="KOG0382">
    <property type="taxonomic scope" value="Eukaryota"/>
</dbReference>
<proteinExistence type="inferred from homology"/>
<gene>
    <name evidence="11" type="ORF">Esi_0000_0144</name>
</gene>
<evidence type="ECO:0000256" key="2">
    <source>
        <dbReference type="ARBA" id="ARBA00002904"/>
    </source>
</evidence>
<evidence type="ECO:0000256" key="8">
    <source>
        <dbReference type="ARBA" id="ARBA00048348"/>
    </source>
</evidence>
<dbReference type="STRING" id="2880.D8LB10"/>
<dbReference type="InterPro" id="IPR018338">
    <property type="entry name" value="Carbonic_anhydrase_a-class_CS"/>
</dbReference>
<evidence type="ECO:0000256" key="3">
    <source>
        <dbReference type="ARBA" id="ARBA00010718"/>
    </source>
</evidence>
<sequence>MPSFAQVTSSLLVLALAAQASGRKIQEKGGLRLRNLAETDDEAAAEWTYRATGVVGEEPYGPDDWYLGYPDCAGTKQTPINIAADVMGTATMQEQAIAFFPSECNSTELVFKSDFAVWQVDFSGCTDAPYLQYQGETYNLLQFHIHSPSEHVLGGAEHAAEIHLVHLKQNTTDGLLVVGIMFEVSDYGQNVELEPMWNVMDLNQDIAEEQFMAAAYSLLPATPSFTTYSGSLTTPPCTEGVRWILMSEPNYMSTWQLDNYRRAVALHEGSKVSEVGATNRPIQELNGRDVLYVSP</sequence>
<dbReference type="InterPro" id="IPR041891">
    <property type="entry name" value="Alpha_CA_prokaryot-like"/>
</dbReference>
<evidence type="ECO:0000256" key="4">
    <source>
        <dbReference type="ARBA" id="ARBA00012925"/>
    </source>
</evidence>
<evidence type="ECO:0000256" key="9">
    <source>
        <dbReference type="RuleBase" id="RU367011"/>
    </source>
</evidence>
<dbReference type="GO" id="GO:0004089">
    <property type="term" value="F:carbonate dehydratase activity"/>
    <property type="evidence" value="ECO:0007669"/>
    <property type="project" value="UniProtKB-UniRule"/>
</dbReference>
<evidence type="ECO:0000313" key="12">
    <source>
        <dbReference type="Proteomes" id="UP000002630"/>
    </source>
</evidence>
<comment type="function">
    <text evidence="2 9">Reversible hydration of carbon dioxide.</text>
</comment>
<keyword evidence="7 9" id="KW-0456">Lyase</keyword>
<evidence type="ECO:0000313" key="11">
    <source>
        <dbReference type="EMBL" id="CBN76519.1"/>
    </source>
</evidence>
<dbReference type="InterPro" id="IPR023561">
    <property type="entry name" value="Carbonic_anhydrase_a-class"/>
</dbReference>
<dbReference type="Proteomes" id="UP000002630">
    <property type="component" value="Linkage Group LG01"/>
</dbReference>
<name>D8LB10_ECTSI</name>
<dbReference type="EC" id="4.2.1.1" evidence="4 9"/>
<dbReference type="CDD" id="cd03124">
    <property type="entry name" value="alpha_CA_prokaryotic_like"/>
    <property type="match status" value="1"/>
</dbReference>
<feature type="signal peptide" evidence="9">
    <location>
        <begin position="1"/>
        <end position="22"/>
    </location>
</feature>
<feature type="chain" id="PRO_5025089385" description="Carbonic anhydrase" evidence="9">
    <location>
        <begin position="23"/>
        <end position="295"/>
    </location>
</feature>
<evidence type="ECO:0000256" key="6">
    <source>
        <dbReference type="ARBA" id="ARBA00022833"/>
    </source>
</evidence>
<dbReference type="SMART" id="SM01057">
    <property type="entry name" value="Carb_anhydrase"/>
    <property type="match status" value="1"/>
</dbReference>
<comment type="cofactor">
    <cofactor evidence="1 9">
        <name>Zn(2+)</name>
        <dbReference type="ChEBI" id="CHEBI:29105"/>
    </cofactor>
</comment>
<dbReference type="InParanoid" id="D8LB10"/>
<dbReference type="OrthoDB" id="429145at2759"/>
<organism evidence="11 12">
    <name type="scientific">Ectocarpus siliculosus</name>
    <name type="common">Brown alga</name>
    <name type="synonym">Conferva siliculosa</name>
    <dbReference type="NCBI Taxonomy" id="2880"/>
    <lineage>
        <taxon>Eukaryota</taxon>
        <taxon>Sar</taxon>
        <taxon>Stramenopiles</taxon>
        <taxon>Ochrophyta</taxon>
        <taxon>PX clade</taxon>
        <taxon>Phaeophyceae</taxon>
        <taxon>Ectocarpales</taxon>
        <taxon>Ectocarpaceae</taxon>
        <taxon>Ectocarpus</taxon>
    </lineage>
</organism>
<evidence type="ECO:0000259" key="10">
    <source>
        <dbReference type="PROSITE" id="PS51144"/>
    </source>
</evidence>
<dbReference type="PANTHER" id="PTHR18952">
    <property type="entry name" value="CARBONIC ANHYDRASE"/>
    <property type="match status" value="1"/>
</dbReference>
<keyword evidence="9" id="KW-0732">Signal</keyword>
<dbReference type="InterPro" id="IPR036398">
    <property type="entry name" value="CA_dom_sf"/>
</dbReference>
<protein>
    <recommendedName>
        <fullName evidence="4 9">Carbonic anhydrase</fullName>
        <ecNumber evidence="4 9">4.2.1.1</ecNumber>
    </recommendedName>
</protein>
<dbReference type="EMBL" id="FN647682">
    <property type="protein sequence ID" value="CBN76519.1"/>
    <property type="molecule type" value="Genomic_DNA"/>
</dbReference>
<dbReference type="GO" id="GO:0008270">
    <property type="term" value="F:zinc ion binding"/>
    <property type="evidence" value="ECO:0007669"/>
    <property type="project" value="UniProtKB-UniRule"/>
</dbReference>
<dbReference type="EMBL" id="FN649726">
    <property type="protein sequence ID" value="CBN76519.1"/>
    <property type="molecule type" value="Genomic_DNA"/>
</dbReference>
<comment type="catalytic activity">
    <reaction evidence="8 9">
        <text>hydrogencarbonate + H(+) = CO2 + H2O</text>
        <dbReference type="Rhea" id="RHEA:10748"/>
        <dbReference type="ChEBI" id="CHEBI:15377"/>
        <dbReference type="ChEBI" id="CHEBI:15378"/>
        <dbReference type="ChEBI" id="CHEBI:16526"/>
        <dbReference type="ChEBI" id="CHEBI:17544"/>
        <dbReference type="EC" id="4.2.1.1"/>
    </reaction>
</comment>
<dbReference type="AlphaFoldDB" id="D8LB10"/>
<comment type="similarity">
    <text evidence="3 9">Belongs to the alpha-carbonic anhydrase family.</text>
</comment>
<dbReference type="InterPro" id="IPR001148">
    <property type="entry name" value="CA_dom"/>
</dbReference>
<evidence type="ECO:0000256" key="5">
    <source>
        <dbReference type="ARBA" id="ARBA00022723"/>
    </source>
</evidence>
<dbReference type="Gene3D" id="3.10.200.10">
    <property type="entry name" value="Alpha carbonic anhydrase"/>
    <property type="match status" value="1"/>
</dbReference>
<evidence type="ECO:0000256" key="7">
    <source>
        <dbReference type="ARBA" id="ARBA00023239"/>
    </source>
</evidence>
<keyword evidence="12" id="KW-1185">Reference proteome</keyword>
<keyword evidence="6 9" id="KW-0862">Zinc</keyword>
<dbReference type="PROSITE" id="PS51144">
    <property type="entry name" value="ALPHA_CA_2"/>
    <property type="match status" value="1"/>
</dbReference>
<reference evidence="11 12" key="1">
    <citation type="journal article" date="2010" name="Nature">
        <title>The Ectocarpus genome and the independent evolution of multicellularity in brown algae.</title>
        <authorList>
            <person name="Cock J.M."/>
            <person name="Sterck L."/>
            <person name="Rouze P."/>
            <person name="Scornet D."/>
            <person name="Allen A.E."/>
            <person name="Amoutzias G."/>
            <person name="Anthouard V."/>
            <person name="Artiguenave F."/>
            <person name="Aury J.M."/>
            <person name="Badger J.H."/>
            <person name="Beszteri B."/>
            <person name="Billiau K."/>
            <person name="Bonnet E."/>
            <person name="Bothwell J.H."/>
            <person name="Bowler C."/>
            <person name="Boyen C."/>
            <person name="Brownlee C."/>
            <person name="Carrano C.J."/>
            <person name="Charrier B."/>
            <person name="Cho G.Y."/>
            <person name="Coelho S.M."/>
            <person name="Collen J."/>
            <person name="Corre E."/>
            <person name="Da Silva C."/>
            <person name="Delage L."/>
            <person name="Delaroque N."/>
            <person name="Dittami S.M."/>
            <person name="Doulbeau S."/>
            <person name="Elias M."/>
            <person name="Farnham G."/>
            <person name="Gachon C.M."/>
            <person name="Gschloessl B."/>
            <person name="Heesch S."/>
            <person name="Jabbari K."/>
            <person name="Jubin C."/>
            <person name="Kawai H."/>
            <person name="Kimura K."/>
            <person name="Kloareg B."/>
            <person name="Kupper F.C."/>
            <person name="Lang D."/>
            <person name="Le Bail A."/>
            <person name="Leblanc C."/>
            <person name="Lerouge P."/>
            <person name="Lohr M."/>
            <person name="Lopez P.J."/>
            <person name="Martens C."/>
            <person name="Maumus F."/>
            <person name="Michel G."/>
            <person name="Miranda-Saavedra D."/>
            <person name="Morales J."/>
            <person name="Moreau H."/>
            <person name="Motomura T."/>
            <person name="Nagasato C."/>
            <person name="Napoli C.A."/>
            <person name="Nelson D.R."/>
            <person name="Nyvall-Collen P."/>
            <person name="Peters A.F."/>
            <person name="Pommier C."/>
            <person name="Potin P."/>
            <person name="Poulain J."/>
            <person name="Quesneville H."/>
            <person name="Read B."/>
            <person name="Rensing S.A."/>
            <person name="Ritter A."/>
            <person name="Rousvoal S."/>
            <person name="Samanta M."/>
            <person name="Samson G."/>
            <person name="Schroeder D.C."/>
            <person name="Segurens B."/>
            <person name="Strittmatter M."/>
            <person name="Tonon T."/>
            <person name="Tregear J.W."/>
            <person name="Valentin K."/>
            <person name="von Dassow P."/>
            <person name="Yamagishi T."/>
            <person name="Van de Peer Y."/>
            <person name="Wincker P."/>
        </authorList>
    </citation>
    <scope>NUCLEOTIDE SEQUENCE [LARGE SCALE GENOMIC DNA]</scope>
    <source>
        <strain evidence="12">Ec32 / CCAP1310/4</strain>
    </source>
</reference>
<evidence type="ECO:0000256" key="1">
    <source>
        <dbReference type="ARBA" id="ARBA00001947"/>
    </source>
</evidence>
<accession>D8LB10</accession>
<keyword evidence="5 9" id="KW-0479">Metal-binding</keyword>
<dbReference type="Pfam" id="PF00194">
    <property type="entry name" value="Carb_anhydrase"/>
    <property type="match status" value="1"/>
</dbReference>